<accession>A0A3M0C425</accession>
<dbReference type="RefSeq" id="WP_170163853.1">
    <property type="nucleotide sequence ID" value="NZ_REFR01000013.1"/>
</dbReference>
<protein>
    <submittedName>
        <fullName evidence="3">ABC-type amino acid transport substrate-binding protein</fullName>
    </submittedName>
</protein>
<dbReference type="SUPFAM" id="SSF53850">
    <property type="entry name" value="Periplasmic binding protein-like II"/>
    <property type="match status" value="1"/>
</dbReference>
<dbReference type="Proteomes" id="UP000271227">
    <property type="component" value="Unassembled WGS sequence"/>
</dbReference>
<evidence type="ECO:0000259" key="2">
    <source>
        <dbReference type="Pfam" id="PF00497"/>
    </source>
</evidence>
<dbReference type="PANTHER" id="PTHR35936:SF25">
    <property type="entry name" value="ABC TRANSPORTER SUBSTRATE-BINDING PROTEIN"/>
    <property type="match status" value="1"/>
</dbReference>
<keyword evidence="1" id="KW-0732">Signal</keyword>
<dbReference type="InterPro" id="IPR001638">
    <property type="entry name" value="Solute-binding_3/MltF_N"/>
</dbReference>
<organism evidence="3 4">
    <name type="scientific">Eilatimonas milleporae</name>
    <dbReference type="NCBI Taxonomy" id="911205"/>
    <lineage>
        <taxon>Bacteria</taxon>
        <taxon>Pseudomonadati</taxon>
        <taxon>Pseudomonadota</taxon>
        <taxon>Alphaproteobacteria</taxon>
        <taxon>Kordiimonadales</taxon>
        <taxon>Kordiimonadaceae</taxon>
        <taxon>Eilatimonas</taxon>
    </lineage>
</organism>
<evidence type="ECO:0000313" key="4">
    <source>
        <dbReference type="Proteomes" id="UP000271227"/>
    </source>
</evidence>
<gene>
    <name evidence="3" type="ORF">BXY39_2870</name>
</gene>
<sequence length="262" mass="30066">MWRIRRIVRLFFTTLAALAAVIPYGWPAMADERCDTVRVGGAVLWPPYIFSDGDNRYGPMIDAVSDIFADTGFAYEYLEQTPWVRTLAGLETGSVDMIFSALKSRAREERFLLSRPFMSELYAFFALVSRQDITARMIREPGFTVTAYRGLPVLDTRPELKWSPEQILFVDKPYQLIRVLLARRADVTIAPVSSFWVVADTMDAARNFREVPETRIVTPVVMMMKRDGPCTRHLPALNAAIERWLTHPDRRTRYAILPMPPE</sequence>
<proteinExistence type="predicted"/>
<dbReference type="AlphaFoldDB" id="A0A3M0C425"/>
<dbReference type="Gene3D" id="3.40.190.10">
    <property type="entry name" value="Periplasmic binding protein-like II"/>
    <property type="match status" value="2"/>
</dbReference>
<dbReference type="EMBL" id="REFR01000013">
    <property type="protein sequence ID" value="RMB04601.1"/>
    <property type="molecule type" value="Genomic_DNA"/>
</dbReference>
<keyword evidence="4" id="KW-1185">Reference proteome</keyword>
<name>A0A3M0C425_9PROT</name>
<dbReference type="InParanoid" id="A0A3M0C425"/>
<reference evidence="3 4" key="1">
    <citation type="submission" date="2018-10" db="EMBL/GenBank/DDBJ databases">
        <title>Genomic Encyclopedia of Archaeal and Bacterial Type Strains, Phase II (KMG-II): from individual species to whole genera.</title>
        <authorList>
            <person name="Goeker M."/>
        </authorList>
    </citation>
    <scope>NUCLEOTIDE SEQUENCE [LARGE SCALE GENOMIC DNA]</scope>
    <source>
        <strain evidence="3 4">DSM 25217</strain>
    </source>
</reference>
<feature type="domain" description="Solute-binding protein family 3/N-terminal" evidence="2">
    <location>
        <begin position="38"/>
        <end position="181"/>
    </location>
</feature>
<comment type="caution">
    <text evidence="3">The sequence shown here is derived from an EMBL/GenBank/DDBJ whole genome shotgun (WGS) entry which is preliminary data.</text>
</comment>
<dbReference type="PANTHER" id="PTHR35936">
    <property type="entry name" value="MEMBRANE-BOUND LYTIC MUREIN TRANSGLYCOSYLASE F"/>
    <property type="match status" value="1"/>
</dbReference>
<evidence type="ECO:0000256" key="1">
    <source>
        <dbReference type="ARBA" id="ARBA00022729"/>
    </source>
</evidence>
<evidence type="ECO:0000313" key="3">
    <source>
        <dbReference type="EMBL" id="RMB04601.1"/>
    </source>
</evidence>
<dbReference type="Pfam" id="PF00497">
    <property type="entry name" value="SBP_bac_3"/>
    <property type="match status" value="1"/>
</dbReference>